<name>A0A2U3Q286_9BRAD</name>
<sequence length="68" mass="6623">MRCACCAQTHSGGSSATSLVALGTAGLAEARPVGSQARGNGADVGDIAGAEPVDVGVQPRRCSAVPWA</sequence>
<protein>
    <submittedName>
        <fullName evidence="1">Uncharacterized protein</fullName>
    </submittedName>
</protein>
<gene>
    <name evidence="1" type="ORF">BRAD3257_4541</name>
</gene>
<organism evidence="1 2">
    <name type="scientific">Bradyrhizobium vignae</name>
    <dbReference type="NCBI Taxonomy" id="1549949"/>
    <lineage>
        <taxon>Bacteria</taxon>
        <taxon>Pseudomonadati</taxon>
        <taxon>Pseudomonadota</taxon>
        <taxon>Alphaproteobacteria</taxon>
        <taxon>Hyphomicrobiales</taxon>
        <taxon>Nitrobacteraceae</taxon>
        <taxon>Bradyrhizobium</taxon>
    </lineage>
</organism>
<dbReference type="EMBL" id="LS398110">
    <property type="protein sequence ID" value="SPP95525.1"/>
    <property type="molecule type" value="Genomic_DNA"/>
</dbReference>
<proteinExistence type="predicted"/>
<dbReference type="AlphaFoldDB" id="A0A2U3Q286"/>
<evidence type="ECO:0000313" key="1">
    <source>
        <dbReference type="EMBL" id="SPP95525.1"/>
    </source>
</evidence>
<evidence type="ECO:0000313" key="2">
    <source>
        <dbReference type="Proteomes" id="UP000246085"/>
    </source>
</evidence>
<reference evidence="1 2" key="1">
    <citation type="submission" date="2018-03" db="EMBL/GenBank/DDBJ databases">
        <authorList>
            <person name="Gully D."/>
        </authorList>
    </citation>
    <scope>NUCLEOTIDE SEQUENCE [LARGE SCALE GENOMIC DNA]</scope>
    <source>
        <strain evidence="1">ORS3257</strain>
    </source>
</reference>
<accession>A0A2U3Q286</accession>
<dbReference type="Proteomes" id="UP000246085">
    <property type="component" value="Chromosome BRAD3257"/>
</dbReference>
<dbReference type="KEGG" id="bvz:BRAD3257_4541"/>